<feature type="transmembrane region" description="Helical" evidence="2">
    <location>
        <begin position="229"/>
        <end position="248"/>
    </location>
</feature>
<sequence>MRCRGRRSSEPCTMSQPMPQDMPGAGGAASRRAGRGVFVILLALYVLILYPILRANRYYMDDLKRALIGHTGWDSNGRPLTTLLMKLLQCYDSALVDLSPLTQIGAVVVLAWAGAMIARRYAIRSPWVAALVAFPLGAQPFYLENLSYKFDALSMSMAMLLALLPLIALKDDRRGWWLGVLAIFASLCFYQAAINAYLIFVLLEVVLAQLHGEELRRWTRRFLARAGQVGLAMLVYQVLVGIHIHGWVKQKAERIHGLHDLPLIKGNVIDFCGFIGSSFNRHWWMYFAPVLVLLALLPVAIGLRYTLRVRHAHPAWVGAILFVTAFALPLAALLCVAGPMLVLLKPEIEPRVLVGVGALLAAALIVMQAALRQWRRSARWVVGVAGMLALGMCAIASAYGNAMGEQKSYEERIAARLADDLAELGAAAPLHAYLLDGTAGYSPPAAHVVEQFPLARALVPIYLSVDDMFATHNFLNYYVPELVDLRFRTDSVATQRMTAILAEACTVPVARRTRAYTLRLVGDTVVVTFGSVLAQRCAGGTGADASLPRR</sequence>
<reference evidence="3 4" key="1">
    <citation type="submission" date="2018-05" db="EMBL/GenBank/DDBJ databases">
        <title>Draft genome sequence of Rhodanobacter denitrificans Yn1 isolated from gold copper mine.</title>
        <authorList>
            <person name="Yang N."/>
            <person name="Mazhar H.S."/>
            <person name="Rensing C."/>
        </authorList>
    </citation>
    <scope>NUCLEOTIDE SEQUENCE [LARGE SCALE GENOMIC DNA]</scope>
    <source>
        <strain evidence="3 4">Yn1</strain>
    </source>
</reference>
<evidence type="ECO:0008006" key="5">
    <source>
        <dbReference type="Google" id="ProtNLM"/>
    </source>
</evidence>
<name>A0A368KDY6_9GAMM</name>
<feature type="transmembrane region" description="Helical" evidence="2">
    <location>
        <begin position="352"/>
        <end position="371"/>
    </location>
</feature>
<feature type="transmembrane region" description="Helical" evidence="2">
    <location>
        <begin position="175"/>
        <end position="208"/>
    </location>
</feature>
<evidence type="ECO:0000313" key="3">
    <source>
        <dbReference type="EMBL" id="RCS30132.1"/>
    </source>
</evidence>
<evidence type="ECO:0000256" key="2">
    <source>
        <dbReference type="SAM" id="Phobius"/>
    </source>
</evidence>
<feature type="region of interest" description="Disordered" evidence="1">
    <location>
        <begin position="1"/>
        <end position="27"/>
    </location>
</feature>
<keyword evidence="2" id="KW-1133">Transmembrane helix</keyword>
<dbReference type="EMBL" id="QFWQ01000005">
    <property type="protein sequence ID" value="RCS30132.1"/>
    <property type="molecule type" value="Genomic_DNA"/>
</dbReference>
<dbReference type="OrthoDB" id="1317478at2"/>
<dbReference type="Proteomes" id="UP000252387">
    <property type="component" value="Unassembled WGS sequence"/>
</dbReference>
<protein>
    <recommendedName>
        <fullName evidence="5">Glycosyltransferase RgtA/B/C/D-like domain-containing protein</fullName>
    </recommendedName>
</protein>
<evidence type="ECO:0000313" key="4">
    <source>
        <dbReference type="Proteomes" id="UP000252387"/>
    </source>
</evidence>
<feature type="transmembrane region" description="Helical" evidence="2">
    <location>
        <begin position="283"/>
        <end position="303"/>
    </location>
</feature>
<accession>A0A368KDY6</accession>
<feature type="transmembrane region" description="Helical" evidence="2">
    <location>
        <begin position="150"/>
        <end position="169"/>
    </location>
</feature>
<proteinExistence type="predicted"/>
<keyword evidence="2" id="KW-0812">Transmembrane</keyword>
<dbReference type="AlphaFoldDB" id="A0A368KDY6"/>
<gene>
    <name evidence="3" type="ORF">DEO45_08685</name>
</gene>
<keyword evidence="2" id="KW-0472">Membrane</keyword>
<evidence type="ECO:0000256" key="1">
    <source>
        <dbReference type="SAM" id="MobiDB-lite"/>
    </source>
</evidence>
<organism evidence="3 4">
    <name type="scientific">Rhodanobacter denitrificans</name>
    <dbReference type="NCBI Taxonomy" id="666685"/>
    <lineage>
        <taxon>Bacteria</taxon>
        <taxon>Pseudomonadati</taxon>
        <taxon>Pseudomonadota</taxon>
        <taxon>Gammaproteobacteria</taxon>
        <taxon>Lysobacterales</taxon>
        <taxon>Rhodanobacteraceae</taxon>
        <taxon>Rhodanobacter</taxon>
    </lineage>
</organism>
<comment type="caution">
    <text evidence="3">The sequence shown here is derived from an EMBL/GenBank/DDBJ whole genome shotgun (WGS) entry which is preliminary data.</text>
</comment>
<dbReference type="Pfam" id="PF14264">
    <property type="entry name" value="Glucos_trans_II"/>
    <property type="match status" value="1"/>
</dbReference>
<feature type="transmembrane region" description="Helical" evidence="2">
    <location>
        <begin position="101"/>
        <end position="118"/>
    </location>
</feature>
<feature type="transmembrane region" description="Helical" evidence="2">
    <location>
        <begin position="315"/>
        <end position="340"/>
    </location>
</feature>
<keyword evidence="4" id="KW-1185">Reference proteome</keyword>
<feature type="transmembrane region" description="Helical" evidence="2">
    <location>
        <begin position="36"/>
        <end position="53"/>
    </location>
</feature>
<dbReference type="InterPro" id="IPR025686">
    <property type="entry name" value="Glucos_trans_II"/>
</dbReference>
<feature type="transmembrane region" description="Helical" evidence="2">
    <location>
        <begin position="378"/>
        <end position="399"/>
    </location>
</feature>